<dbReference type="PROSITE" id="PS50994">
    <property type="entry name" value="INTEGRASE"/>
    <property type="match status" value="1"/>
</dbReference>
<protein>
    <recommendedName>
        <fullName evidence="1">Integrase catalytic domain-containing protein</fullName>
    </recommendedName>
</protein>
<organism evidence="2 3">
    <name type="scientific">Porites evermanni</name>
    <dbReference type="NCBI Taxonomy" id="104178"/>
    <lineage>
        <taxon>Eukaryota</taxon>
        <taxon>Metazoa</taxon>
        <taxon>Cnidaria</taxon>
        <taxon>Anthozoa</taxon>
        <taxon>Hexacorallia</taxon>
        <taxon>Scleractinia</taxon>
        <taxon>Fungiina</taxon>
        <taxon>Poritidae</taxon>
        <taxon>Porites</taxon>
    </lineage>
</organism>
<dbReference type="InterPro" id="IPR012337">
    <property type="entry name" value="RNaseH-like_sf"/>
</dbReference>
<reference evidence="2 3" key="1">
    <citation type="submission" date="2022-05" db="EMBL/GenBank/DDBJ databases">
        <authorList>
            <consortium name="Genoscope - CEA"/>
            <person name="William W."/>
        </authorList>
    </citation>
    <scope>NUCLEOTIDE SEQUENCE [LARGE SCALE GENOMIC DNA]</scope>
</reference>
<gene>
    <name evidence="2" type="ORF">PEVE_00000255</name>
</gene>
<keyword evidence="3" id="KW-1185">Reference proteome</keyword>
<dbReference type="Gene3D" id="3.30.420.10">
    <property type="entry name" value="Ribonuclease H-like superfamily/Ribonuclease H"/>
    <property type="match status" value="1"/>
</dbReference>
<proteinExistence type="predicted"/>
<accession>A0ABN8PU66</accession>
<dbReference type="Pfam" id="PF24764">
    <property type="entry name" value="rva_4"/>
    <property type="match status" value="1"/>
</dbReference>
<dbReference type="SUPFAM" id="SSF53098">
    <property type="entry name" value="Ribonuclease H-like"/>
    <property type="match status" value="1"/>
</dbReference>
<comment type="caution">
    <text evidence="2">The sequence shown here is derived from an EMBL/GenBank/DDBJ whole genome shotgun (WGS) entry which is preliminary data.</text>
</comment>
<evidence type="ECO:0000259" key="1">
    <source>
        <dbReference type="PROSITE" id="PS50994"/>
    </source>
</evidence>
<dbReference type="PANTHER" id="PTHR46791">
    <property type="entry name" value="EXPRESSED PROTEIN"/>
    <property type="match status" value="1"/>
</dbReference>
<feature type="non-terminal residue" evidence="2">
    <location>
        <position position="1"/>
    </location>
</feature>
<dbReference type="InterPro" id="IPR058913">
    <property type="entry name" value="Integrase_dom_put"/>
</dbReference>
<name>A0ABN8PU66_9CNID</name>
<evidence type="ECO:0000313" key="2">
    <source>
        <dbReference type="EMBL" id="CAH3150951.1"/>
    </source>
</evidence>
<sequence length="381" mass="43202">SEIARTLGISERTLRRRRHELGMSVEGRVFSNLSDNELDDYVRQILTVTPGAGLRMVQGALKQRSLEVQRDRVLQSLRRVDPTMSYRASQICSSSLIFKTVSGSILKREINYSLLRSLFHCRHIDRNHKLIEPYRIVIHGGIDGFSRLAVYLNASTNNRATTVFGCFQEAIQQYNLPSRVRCDLGFENLEVGRYMLEQRGLNRGSIITGTSVHNQRIERLWRDVNRIIVSRFLNIFLFLEGEGVLDPHNEVHLFALHIVYIDLIDAALREFVGQWNNHPVTTESNLSPQQLWIRGMVLLQNSGYSAVESVVQDISNYGIDVDGPVPEDDSRLVNVPVTSINVDDVQLANIKNVVKLSLENGDENGFHSFVLTLDLLSAAVY</sequence>
<dbReference type="InterPro" id="IPR036397">
    <property type="entry name" value="RNaseH_sf"/>
</dbReference>
<dbReference type="InterPro" id="IPR001584">
    <property type="entry name" value="Integrase_cat-core"/>
</dbReference>
<dbReference type="EMBL" id="CALNXI010001001">
    <property type="protein sequence ID" value="CAH3150951.1"/>
    <property type="molecule type" value="Genomic_DNA"/>
</dbReference>
<dbReference type="Proteomes" id="UP001159427">
    <property type="component" value="Unassembled WGS sequence"/>
</dbReference>
<evidence type="ECO:0000313" key="3">
    <source>
        <dbReference type="Proteomes" id="UP001159427"/>
    </source>
</evidence>
<feature type="domain" description="Integrase catalytic" evidence="1">
    <location>
        <begin position="113"/>
        <end position="296"/>
    </location>
</feature>
<dbReference type="PANTHER" id="PTHR46791:SF4">
    <property type="match status" value="1"/>
</dbReference>